<name>A0AAF0IJG0_9EURO</name>
<feature type="region of interest" description="Disordered" evidence="1">
    <location>
        <begin position="55"/>
        <end position="120"/>
    </location>
</feature>
<dbReference type="Proteomes" id="UP001219355">
    <property type="component" value="Chromosome 1"/>
</dbReference>
<keyword evidence="4" id="KW-1185">Reference proteome</keyword>
<sequence>MNYIALSGVSSVVLAATAVSMIVIQLVDLQKKKLKEKRIEELERKVEQLEGELRGVRRESERVKQEVEEMRKGREGKGGESSSVGAGPSTSVVATGVQREISQGDGARRRPSREELKSLP</sequence>
<evidence type="ECO:0000313" key="3">
    <source>
        <dbReference type="EMBL" id="WEW56774.1"/>
    </source>
</evidence>
<evidence type="ECO:0000256" key="2">
    <source>
        <dbReference type="SAM" id="Phobius"/>
    </source>
</evidence>
<protein>
    <submittedName>
        <fullName evidence="3">Uncharacterized protein</fullName>
    </submittedName>
</protein>
<keyword evidence="2" id="KW-1133">Transmembrane helix</keyword>
<feature type="compositionally biased region" description="Basic and acidic residues" evidence="1">
    <location>
        <begin position="106"/>
        <end position="120"/>
    </location>
</feature>
<dbReference type="AlphaFoldDB" id="A0AAF0IJG0"/>
<gene>
    <name evidence="3" type="ORF">PRK78_002226</name>
</gene>
<keyword evidence="2" id="KW-0472">Membrane</keyword>
<feature type="compositionally biased region" description="Basic and acidic residues" evidence="1">
    <location>
        <begin position="55"/>
        <end position="78"/>
    </location>
</feature>
<evidence type="ECO:0000313" key="4">
    <source>
        <dbReference type="Proteomes" id="UP001219355"/>
    </source>
</evidence>
<dbReference type="EMBL" id="CP120627">
    <property type="protein sequence ID" value="WEW56774.1"/>
    <property type="molecule type" value="Genomic_DNA"/>
</dbReference>
<feature type="transmembrane region" description="Helical" evidence="2">
    <location>
        <begin position="6"/>
        <end position="27"/>
    </location>
</feature>
<keyword evidence="2" id="KW-0812">Transmembrane</keyword>
<organism evidence="3 4">
    <name type="scientific">Emydomyces testavorans</name>
    <dbReference type="NCBI Taxonomy" id="2070801"/>
    <lineage>
        <taxon>Eukaryota</taxon>
        <taxon>Fungi</taxon>
        <taxon>Dikarya</taxon>
        <taxon>Ascomycota</taxon>
        <taxon>Pezizomycotina</taxon>
        <taxon>Eurotiomycetes</taxon>
        <taxon>Eurotiomycetidae</taxon>
        <taxon>Onygenales</taxon>
        <taxon>Nannizziopsiaceae</taxon>
        <taxon>Emydomyces</taxon>
    </lineage>
</organism>
<proteinExistence type="predicted"/>
<evidence type="ECO:0000256" key="1">
    <source>
        <dbReference type="SAM" id="MobiDB-lite"/>
    </source>
</evidence>
<accession>A0AAF0IJG0</accession>
<reference evidence="3" key="1">
    <citation type="submission" date="2023-03" db="EMBL/GenBank/DDBJ databases">
        <title>Emydomyces testavorans Genome Sequence.</title>
        <authorList>
            <person name="Hoyer L."/>
        </authorList>
    </citation>
    <scope>NUCLEOTIDE SEQUENCE</scope>
    <source>
        <strain evidence="3">16-2883</strain>
    </source>
</reference>